<organism evidence="1 2">
    <name type="scientific">Linderina macrospora</name>
    <dbReference type="NCBI Taxonomy" id="4868"/>
    <lineage>
        <taxon>Eukaryota</taxon>
        <taxon>Fungi</taxon>
        <taxon>Fungi incertae sedis</taxon>
        <taxon>Zoopagomycota</taxon>
        <taxon>Kickxellomycotina</taxon>
        <taxon>Kickxellomycetes</taxon>
        <taxon>Kickxellales</taxon>
        <taxon>Kickxellaceae</taxon>
        <taxon>Linderina</taxon>
    </lineage>
</organism>
<name>A0ACC1JGY0_9FUNG</name>
<sequence length="520" mass="57415">MPEHRDNNDIEAHNEWSGALVNETEQNATLTGVKKKMVTSWSRFDKIMIAGGIFFINFVTAMDSSATGTIQPTVLSEYNAMTRAGVISTVTYLLIAGLRPMFAKISDVYGHLHGLLISMFFHTLGFVICALSKNFTTIFAGTVISVIGQAGYGTLVAIIIADIIPIHLRGIVTAWVSIPNVTNYYLGVEVGNGLLSKWHWVYGILAILAVVCSMPSIYSLFRLDRRARQILKETGQWHGHRPIGEVLKESWYELDILGLILLCGGCISILAPLGMQLNTTYGWGSARVIAPLVIGVVALVFMVFYERLWARFPVIPFHLFKHRTFTGAILAGTFFYFTSNVSLFFFNPFIQVTREVSSHTAMLLQLGTTGYYVGLFLGGWAMQWSRRYRRWAWIGWVLWLLAVCLMIRSRSGSHTTNAEIAVVQAILGVGSGIVIGCVGIGVQAAVSRTDVPIAVTLYGMVAYIGGVLGEGVSTTVWVNVLPSKINPKLDPSVDAFMAINNITYFFELPKDQRVIVQDGY</sequence>
<gene>
    <name evidence="1" type="primary">SIT1</name>
    <name evidence="1" type="ORF">FBU59_000345</name>
</gene>
<proteinExistence type="predicted"/>
<reference evidence="1" key="1">
    <citation type="submission" date="2022-07" db="EMBL/GenBank/DDBJ databases">
        <title>Phylogenomic reconstructions and comparative analyses of Kickxellomycotina fungi.</title>
        <authorList>
            <person name="Reynolds N.K."/>
            <person name="Stajich J.E."/>
            <person name="Barry K."/>
            <person name="Grigoriev I.V."/>
            <person name="Crous P."/>
            <person name="Smith M.E."/>
        </authorList>
    </citation>
    <scope>NUCLEOTIDE SEQUENCE</scope>
    <source>
        <strain evidence="1">NRRL 5244</strain>
    </source>
</reference>
<evidence type="ECO:0000313" key="1">
    <source>
        <dbReference type="EMBL" id="KAJ1951126.1"/>
    </source>
</evidence>
<feature type="non-terminal residue" evidence="1">
    <location>
        <position position="520"/>
    </location>
</feature>
<accession>A0ACC1JGY0</accession>
<evidence type="ECO:0000313" key="2">
    <source>
        <dbReference type="Proteomes" id="UP001150603"/>
    </source>
</evidence>
<keyword evidence="2" id="KW-1185">Reference proteome</keyword>
<comment type="caution">
    <text evidence="1">The sequence shown here is derived from an EMBL/GenBank/DDBJ whole genome shotgun (WGS) entry which is preliminary data.</text>
</comment>
<protein>
    <submittedName>
        <fullName evidence="1">Ferrioxamine B transporter</fullName>
    </submittedName>
</protein>
<dbReference type="Proteomes" id="UP001150603">
    <property type="component" value="Unassembled WGS sequence"/>
</dbReference>
<dbReference type="EMBL" id="JANBPW010000056">
    <property type="protein sequence ID" value="KAJ1951126.1"/>
    <property type="molecule type" value="Genomic_DNA"/>
</dbReference>